<evidence type="ECO:0000256" key="6">
    <source>
        <dbReference type="RuleBase" id="RU368091"/>
    </source>
</evidence>
<keyword evidence="5 6" id="KW-0482">Metalloprotease</keyword>
<accession>A0A265NEZ2</accession>
<dbReference type="Pfam" id="PF01432">
    <property type="entry name" value="Peptidase_M3"/>
    <property type="match status" value="1"/>
</dbReference>
<evidence type="ECO:0000256" key="5">
    <source>
        <dbReference type="ARBA" id="ARBA00023049"/>
    </source>
</evidence>
<feature type="domain" description="Oligopeptidase F N-terminal" evidence="8">
    <location>
        <begin position="118"/>
        <end position="187"/>
    </location>
</feature>
<comment type="cofactor">
    <cofactor evidence="6">
        <name>Zn(2+)</name>
        <dbReference type="ChEBI" id="CHEBI:29105"/>
    </cofactor>
    <text evidence="6">Binds 1 zinc ion.</text>
</comment>
<dbReference type="EMBL" id="NPMS01000001">
    <property type="protein sequence ID" value="OZU90620.1"/>
    <property type="molecule type" value="Genomic_DNA"/>
</dbReference>
<dbReference type="GO" id="GO:0006518">
    <property type="term" value="P:peptide metabolic process"/>
    <property type="evidence" value="ECO:0007669"/>
    <property type="project" value="TreeGrafter"/>
</dbReference>
<gene>
    <name evidence="9" type="primary">pepF</name>
    <name evidence="9" type="ORF">CIL03_05640</name>
</gene>
<dbReference type="GO" id="GO:0046872">
    <property type="term" value="F:metal ion binding"/>
    <property type="evidence" value="ECO:0007669"/>
    <property type="project" value="UniProtKB-UniRule"/>
</dbReference>
<keyword evidence="1 6" id="KW-0645">Protease</keyword>
<dbReference type="GO" id="GO:0004222">
    <property type="term" value="F:metalloendopeptidase activity"/>
    <property type="evidence" value="ECO:0007669"/>
    <property type="project" value="UniProtKB-UniRule"/>
</dbReference>
<dbReference type="EC" id="3.4.24.-" evidence="6"/>
<proteinExistence type="inferred from homology"/>
<dbReference type="NCBIfam" id="TIGR00181">
    <property type="entry name" value="pepF"/>
    <property type="match status" value="1"/>
</dbReference>
<evidence type="ECO:0000256" key="3">
    <source>
        <dbReference type="ARBA" id="ARBA00022801"/>
    </source>
</evidence>
<dbReference type="SUPFAM" id="SSF55486">
    <property type="entry name" value="Metalloproteases ('zincins'), catalytic domain"/>
    <property type="match status" value="1"/>
</dbReference>
<dbReference type="Gene3D" id="1.10.287.830">
    <property type="entry name" value="putative peptidase helix hairpin domain like"/>
    <property type="match status" value="1"/>
</dbReference>
<comment type="similarity">
    <text evidence="6">Belongs to the peptidase M3B family.</text>
</comment>
<dbReference type="PANTHER" id="PTHR11804">
    <property type="entry name" value="PROTEASE M3 THIMET OLIGOPEPTIDASE-RELATED"/>
    <property type="match status" value="1"/>
</dbReference>
<dbReference type="CDD" id="cd09608">
    <property type="entry name" value="M3B_PepF"/>
    <property type="match status" value="1"/>
</dbReference>
<evidence type="ECO:0000256" key="1">
    <source>
        <dbReference type="ARBA" id="ARBA00022670"/>
    </source>
</evidence>
<feature type="domain" description="Peptidase M3A/M3B catalytic" evidence="7">
    <location>
        <begin position="208"/>
        <end position="588"/>
    </location>
</feature>
<keyword evidence="3 6" id="KW-0378">Hydrolase</keyword>
<dbReference type="Gene3D" id="1.10.1370.20">
    <property type="entry name" value="Oligoendopeptidase f, C-terminal domain"/>
    <property type="match status" value="1"/>
</dbReference>
<name>A0A265NEZ2_9BACI</name>
<sequence>MAKAAKELPKRSEIPEESTWRLEDIFATNEEWQTEFKKLQADIPEIEKYQGKLSDSADILYDLLQMQDELSERLGKLFTYAHMRYDQDTTNSFYQEMNAQAENVLTQASSSMSYIVPEILAMDEDKLKGFLEEKEKLQLYQKTLDEITRQRPHVLSQKEEVLLAEASEALSNSSQTFGMLNNADLTFPSITNEDGEEVDLTHGRYIRFLESKDRRVREEAFKAMYDTYGKFKNTFSSTLSGNIKKDNFYAKIRNYNSARQAALDDNNIPEQVYDNLVEAVNEKLPVLHRYTELRKKVLGLDELHMYDLFTPLVKDVDMEIPYEQAQKYVLSGLEPLGGEYASILKEAFQNRWIDVEENKGKRSGAYSSGAYGTNPYILMNWQSNVNDTFTLAHELGHSVHSYLTRKTQPFRYGNYSIFVAEVASTTNEALLNDFMLKNLEDEKQKLYLLNHFLEGFRGTVFRQTMFAEFEHDIHVRLQNGEALTADKLTELYYALNKKYFGEAVVSDEEIGLEWARIPHFYYNYYVYQYATGYSAATALANGILAGEDGAVERYLNFLKAGSSDYPIEVLKQAGVDMTSKQPILDALEVFENKLNEMEALLLK</sequence>
<organism evidence="9 10">
    <name type="scientific">Virgibacillus indicus</name>
    <dbReference type="NCBI Taxonomy" id="2024554"/>
    <lineage>
        <taxon>Bacteria</taxon>
        <taxon>Bacillati</taxon>
        <taxon>Bacillota</taxon>
        <taxon>Bacilli</taxon>
        <taxon>Bacillales</taxon>
        <taxon>Bacillaceae</taxon>
        <taxon>Virgibacillus</taxon>
    </lineage>
</organism>
<keyword evidence="2 6" id="KW-0479">Metal-binding</keyword>
<evidence type="ECO:0000313" key="10">
    <source>
        <dbReference type="Proteomes" id="UP000216498"/>
    </source>
</evidence>
<reference evidence="9 10" key="1">
    <citation type="submission" date="2017-08" db="EMBL/GenBank/DDBJ databases">
        <title>Virgibacillus indicus sp. nov. and Virgibacillus profoundi sp. nov, two moderately halophilic bacteria isolated from marine sediment by using the Microfluidic Streak Plate.</title>
        <authorList>
            <person name="Xu B."/>
            <person name="Hu B."/>
            <person name="Wang J."/>
            <person name="Zhu Y."/>
            <person name="Huang L."/>
            <person name="Du W."/>
            <person name="Huang Y."/>
        </authorList>
    </citation>
    <scope>NUCLEOTIDE SEQUENCE [LARGE SCALE GENOMIC DNA]</scope>
    <source>
        <strain evidence="9 10">IO3-P2-C2</strain>
    </source>
</reference>
<evidence type="ECO:0000313" key="9">
    <source>
        <dbReference type="EMBL" id="OZU90620.1"/>
    </source>
</evidence>
<dbReference type="Pfam" id="PF08439">
    <property type="entry name" value="Peptidase_M3_N"/>
    <property type="match status" value="1"/>
</dbReference>
<dbReference type="AlphaFoldDB" id="A0A265NEZ2"/>
<dbReference type="PANTHER" id="PTHR11804:SF84">
    <property type="entry name" value="SACCHAROLYSIN"/>
    <property type="match status" value="1"/>
</dbReference>
<evidence type="ECO:0000256" key="2">
    <source>
        <dbReference type="ARBA" id="ARBA00022723"/>
    </source>
</evidence>
<keyword evidence="10" id="KW-1185">Reference proteome</keyword>
<comment type="function">
    <text evidence="6">Has oligopeptidase activity and degrades a variety of small bioactive peptides.</text>
</comment>
<dbReference type="InterPro" id="IPR045090">
    <property type="entry name" value="Pept_M3A_M3B"/>
</dbReference>
<evidence type="ECO:0000256" key="4">
    <source>
        <dbReference type="ARBA" id="ARBA00022833"/>
    </source>
</evidence>
<comment type="caution">
    <text evidence="9">The sequence shown here is derived from an EMBL/GenBank/DDBJ whole genome shotgun (WGS) entry which is preliminary data.</text>
</comment>
<dbReference type="InterPro" id="IPR013647">
    <property type="entry name" value="OligopepF_N_dom"/>
</dbReference>
<dbReference type="Proteomes" id="UP000216498">
    <property type="component" value="Unassembled WGS sequence"/>
</dbReference>
<dbReference type="GO" id="GO:0006508">
    <property type="term" value="P:proteolysis"/>
    <property type="evidence" value="ECO:0007669"/>
    <property type="project" value="UniProtKB-KW"/>
</dbReference>
<dbReference type="InterPro" id="IPR004438">
    <property type="entry name" value="Peptidase_M3B"/>
</dbReference>
<protein>
    <recommendedName>
        <fullName evidence="6">Oligopeptidase F</fullName>
        <ecNumber evidence="6">3.4.24.-</ecNumber>
    </recommendedName>
</protein>
<evidence type="ECO:0000259" key="8">
    <source>
        <dbReference type="Pfam" id="PF08439"/>
    </source>
</evidence>
<dbReference type="Gene3D" id="1.20.140.70">
    <property type="entry name" value="Oligopeptidase f, N-terminal domain"/>
    <property type="match status" value="1"/>
</dbReference>
<dbReference type="InterPro" id="IPR001567">
    <property type="entry name" value="Pept_M3A_M3B_dom"/>
</dbReference>
<dbReference type="OrthoDB" id="9766487at2"/>
<keyword evidence="4 6" id="KW-0862">Zinc</keyword>
<evidence type="ECO:0000259" key="7">
    <source>
        <dbReference type="Pfam" id="PF01432"/>
    </source>
</evidence>
<dbReference type="RefSeq" id="WP_094884341.1">
    <property type="nucleotide sequence ID" value="NZ_NPMS01000001.1"/>
</dbReference>
<dbReference type="InterPro" id="IPR042088">
    <property type="entry name" value="OligoPept_F_C"/>
</dbReference>